<proteinExistence type="predicted"/>
<reference evidence="2 3" key="1">
    <citation type="journal article" date="2018" name="Sci. Rep.">
        <title>Rhizobium tumorigenes sp. nov., a novel plant tumorigenic bacterium isolated from cane gall tumors on thornless blackberry.</title>
        <authorList>
            <person name="Kuzmanovi N."/>
            <person name="Smalla K."/>
            <person name="Gronow S."/>
            <person name="PuBawska J."/>
        </authorList>
    </citation>
    <scope>NUCLEOTIDE SEQUENCE [LARGE SCALE GENOMIC DNA]</scope>
    <source>
        <strain evidence="2 3">1078</strain>
    </source>
</reference>
<dbReference type="AlphaFoldDB" id="A0AAF1K214"/>
<evidence type="ECO:0000256" key="1">
    <source>
        <dbReference type="SAM" id="SignalP"/>
    </source>
</evidence>
<organism evidence="2 3">
    <name type="scientific">Rhizobium tumorigenes</name>
    <dbReference type="NCBI Taxonomy" id="2041385"/>
    <lineage>
        <taxon>Bacteria</taxon>
        <taxon>Pseudomonadati</taxon>
        <taxon>Pseudomonadota</taxon>
        <taxon>Alphaproteobacteria</taxon>
        <taxon>Hyphomicrobiales</taxon>
        <taxon>Rhizobiaceae</taxon>
        <taxon>Rhizobium/Agrobacterium group</taxon>
        <taxon>Rhizobium</taxon>
    </lineage>
</organism>
<evidence type="ECO:0000313" key="2">
    <source>
        <dbReference type="EMBL" id="WFR94109.1"/>
    </source>
</evidence>
<keyword evidence="3" id="KW-1185">Reference proteome</keyword>
<feature type="signal peptide" evidence="1">
    <location>
        <begin position="1"/>
        <end position="21"/>
    </location>
</feature>
<dbReference type="RefSeq" id="WP_111222779.1">
    <property type="nucleotide sequence ID" value="NZ_CP117255.1"/>
</dbReference>
<evidence type="ECO:0000313" key="3">
    <source>
        <dbReference type="Proteomes" id="UP000249499"/>
    </source>
</evidence>
<name>A0AAF1K214_9HYPH</name>
<reference evidence="3" key="2">
    <citation type="journal article" date="2023" name="MicrobiologyOpen">
        <title>Genomics of the tumorigenes clade of the family Rhizobiaceae and description of Rhizobium rhododendri sp. nov.</title>
        <authorList>
            <person name="Kuzmanovic N."/>
            <person name="diCenzo G.C."/>
            <person name="Bunk B."/>
            <person name="Sproeer C."/>
            <person name="Fruehling A."/>
            <person name="Neumann-Schaal M."/>
            <person name="Overmann J."/>
            <person name="Smalla K."/>
        </authorList>
    </citation>
    <scope>NUCLEOTIDE SEQUENCE [LARGE SCALE GENOMIC DNA]</scope>
    <source>
        <strain evidence="3">1078</strain>
    </source>
</reference>
<dbReference type="EMBL" id="CP117255">
    <property type="protein sequence ID" value="WFR94109.1"/>
    <property type="molecule type" value="Genomic_DNA"/>
</dbReference>
<dbReference type="Proteomes" id="UP000249499">
    <property type="component" value="Chromosome"/>
</dbReference>
<gene>
    <name evidence="2" type="ORF">PR017_09620</name>
</gene>
<feature type="chain" id="PRO_5042269602" description="Secreted protein" evidence="1">
    <location>
        <begin position="22"/>
        <end position="138"/>
    </location>
</feature>
<keyword evidence="1" id="KW-0732">Signal</keyword>
<protein>
    <recommendedName>
        <fullName evidence="4">Secreted protein</fullName>
    </recommendedName>
</protein>
<accession>A0AAF1K214</accession>
<dbReference type="KEGG" id="rtu:PR017_09620"/>
<evidence type="ECO:0008006" key="4">
    <source>
        <dbReference type="Google" id="ProtNLM"/>
    </source>
</evidence>
<sequence length="138" mass="14588">MERRLFLALCALAAAPMAASAQPHSIGKALTACIVQAAEENRPVVLGKDKPVAQIACDDDGARYFYDALETLGAETSDTAAGGVTLITRRFGSEGGPGASRCQRKVSASGSSRDEDYHCWIDLDVNDTVMTGWTGGRH</sequence>